<dbReference type="InterPro" id="IPR011006">
    <property type="entry name" value="CheY-like_superfamily"/>
</dbReference>
<feature type="transmembrane region" description="Helical" evidence="6">
    <location>
        <begin position="194"/>
        <end position="215"/>
    </location>
</feature>
<evidence type="ECO:0000256" key="4">
    <source>
        <dbReference type="ARBA" id="ARBA00023012"/>
    </source>
</evidence>
<dbReference type="SUPFAM" id="SSF55874">
    <property type="entry name" value="ATPase domain of HSP90 chaperone/DNA topoisomerase II/histidine kinase"/>
    <property type="match status" value="1"/>
</dbReference>
<dbReference type="InterPro" id="IPR001789">
    <property type="entry name" value="Sig_transdc_resp-reg_receiver"/>
</dbReference>
<feature type="transmembrane region" description="Helical" evidence="6">
    <location>
        <begin position="257"/>
        <end position="276"/>
    </location>
</feature>
<dbReference type="InterPro" id="IPR005467">
    <property type="entry name" value="His_kinase_dom"/>
</dbReference>
<feature type="transmembrane region" description="Helical" evidence="6">
    <location>
        <begin position="282"/>
        <end position="299"/>
    </location>
</feature>
<dbReference type="InterPro" id="IPR036890">
    <property type="entry name" value="HATPase_C_sf"/>
</dbReference>
<keyword evidence="4" id="KW-0902">Two-component regulatory system</keyword>
<dbReference type="Gene3D" id="3.40.50.2300">
    <property type="match status" value="1"/>
</dbReference>
<feature type="domain" description="Response regulatory" evidence="8">
    <location>
        <begin position="843"/>
        <end position="956"/>
    </location>
</feature>
<feature type="transmembrane region" description="Helical" evidence="6">
    <location>
        <begin position="122"/>
        <end position="144"/>
    </location>
</feature>
<feature type="transmembrane region" description="Helical" evidence="6">
    <location>
        <begin position="49"/>
        <end position="67"/>
    </location>
</feature>
<protein>
    <recommendedName>
        <fullName evidence="2">histidine kinase</fullName>
        <ecNumber evidence="2">2.7.13.3</ecNumber>
    </recommendedName>
</protein>
<evidence type="ECO:0000256" key="3">
    <source>
        <dbReference type="ARBA" id="ARBA00022553"/>
    </source>
</evidence>
<dbReference type="Gene3D" id="3.30.565.10">
    <property type="entry name" value="Histidine kinase-like ATPase, C-terminal domain"/>
    <property type="match status" value="1"/>
</dbReference>
<feature type="domain" description="Histidine kinase" evidence="7">
    <location>
        <begin position="469"/>
        <end position="694"/>
    </location>
</feature>
<accession>A0A3S3UMH2</accession>
<organism evidence="9 10">
    <name type="scientific">Photobacterium chitinilyticum</name>
    <dbReference type="NCBI Taxonomy" id="2485123"/>
    <lineage>
        <taxon>Bacteria</taxon>
        <taxon>Pseudomonadati</taxon>
        <taxon>Pseudomonadota</taxon>
        <taxon>Gammaproteobacteria</taxon>
        <taxon>Vibrionales</taxon>
        <taxon>Vibrionaceae</taxon>
        <taxon>Photobacterium</taxon>
    </lineage>
</organism>
<evidence type="ECO:0000256" key="1">
    <source>
        <dbReference type="ARBA" id="ARBA00000085"/>
    </source>
</evidence>
<comment type="caution">
    <text evidence="9">The sequence shown here is derived from an EMBL/GenBank/DDBJ whole genome shotgun (WGS) entry which is preliminary data.</text>
</comment>
<dbReference type="PANTHER" id="PTHR45339:SF1">
    <property type="entry name" value="HYBRID SIGNAL TRANSDUCTION HISTIDINE KINASE J"/>
    <property type="match status" value="1"/>
</dbReference>
<dbReference type="PANTHER" id="PTHR45339">
    <property type="entry name" value="HYBRID SIGNAL TRANSDUCTION HISTIDINE KINASE J"/>
    <property type="match status" value="1"/>
</dbReference>
<evidence type="ECO:0000259" key="7">
    <source>
        <dbReference type="PROSITE" id="PS50109"/>
    </source>
</evidence>
<evidence type="ECO:0000313" key="9">
    <source>
        <dbReference type="EMBL" id="RWX55828.1"/>
    </source>
</evidence>
<keyword evidence="10" id="KW-1185">Reference proteome</keyword>
<dbReference type="CDD" id="cd17546">
    <property type="entry name" value="REC_hyHK_CKI1_RcsC-like"/>
    <property type="match status" value="1"/>
</dbReference>
<keyword evidence="6" id="KW-1133">Transmembrane helix</keyword>
<dbReference type="Pfam" id="PF02518">
    <property type="entry name" value="HATPase_c"/>
    <property type="match status" value="1"/>
</dbReference>
<dbReference type="PRINTS" id="PR00344">
    <property type="entry name" value="BCTRLSENSOR"/>
</dbReference>
<dbReference type="SMART" id="SM00448">
    <property type="entry name" value="REC"/>
    <property type="match status" value="1"/>
</dbReference>
<dbReference type="PROSITE" id="PS50109">
    <property type="entry name" value="HIS_KIN"/>
    <property type="match status" value="1"/>
</dbReference>
<evidence type="ECO:0000256" key="5">
    <source>
        <dbReference type="PROSITE-ProRule" id="PRU00169"/>
    </source>
</evidence>
<feature type="transmembrane region" description="Helical" evidence="6">
    <location>
        <begin position="16"/>
        <end position="37"/>
    </location>
</feature>
<dbReference type="InterPro" id="IPR004358">
    <property type="entry name" value="Sig_transdc_His_kin-like_C"/>
</dbReference>
<gene>
    <name evidence="9" type="ORF">EDI28_10890</name>
</gene>
<evidence type="ECO:0000256" key="6">
    <source>
        <dbReference type="SAM" id="Phobius"/>
    </source>
</evidence>
<feature type="modified residue" description="4-aspartylphosphate" evidence="5">
    <location>
        <position position="892"/>
    </location>
</feature>
<dbReference type="GO" id="GO:0000160">
    <property type="term" value="P:phosphorelay signal transduction system"/>
    <property type="evidence" value="ECO:0007669"/>
    <property type="project" value="UniProtKB-KW"/>
</dbReference>
<dbReference type="Pfam" id="PF00072">
    <property type="entry name" value="Response_reg"/>
    <property type="match status" value="1"/>
</dbReference>
<evidence type="ECO:0000259" key="8">
    <source>
        <dbReference type="PROSITE" id="PS50110"/>
    </source>
</evidence>
<feature type="transmembrane region" description="Helical" evidence="6">
    <location>
        <begin position="164"/>
        <end position="182"/>
    </location>
</feature>
<comment type="catalytic activity">
    <reaction evidence="1">
        <text>ATP + protein L-histidine = ADP + protein N-phospho-L-histidine.</text>
        <dbReference type="EC" id="2.7.13.3"/>
    </reaction>
</comment>
<dbReference type="Proteomes" id="UP000287563">
    <property type="component" value="Unassembled WGS sequence"/>
</dbReference>
<feature type="transmembrane region" description="Helical" evidence="6">
    <location>
        <begin position="87"/>
        <end position="110"/>
    </location>
</feature>
<dbReference type="GO" id="GO:0004673">
    <property type="term" value="F:protein histidine kinase activity"/>
    <property type="evidence" value="ECO:0007669"/>
    <property type="project" value="UniProtKB-EC"/>
</dbReference>
<dbReference type="InterPro" id="IPR003594">
    <property type="entry name" value="HATPase_dom"/>
</dbReference>
<evidence type="ECO:0000256" key="2">
    <source>
        <dbReference type="ARBA" id="ARBA00012438"/>
    </source>
</evidence>
<dbReference type="SMART" id="SM00387">
    <property type="entry name" value="HATPase_c"/>
    <property type="match status" value="1"/>
</dbReference>
<dbReference type="PROSITE" id="PS50110">
    <property type="entry name" value="RESPONSE_REGULATORY"/>
    <property type="match status" value="1"/>
</dbReference>
<proteinExistence type="predicted"/>
<evidence type="ECO:0000313" key="10">
    <source>
        <dbReference type="Proteomes" id="UP000287563"/>
    </source>
</evidence>
<sequence length="976" mass="110926">MTYEFIKLILSSFARLQFSILIISTIIISIWLSYYLLFLTKNEVKVKKSIFYTYSLYLLFINIWVISNAYFQSTLLPYFGSNIAKEIALIANSSSLLSANFAFLFSCLLVRSNKTLKPYQLCVFLIGVIVSIGIFIFPELTTLGVKINSIGVFSITLGEASHKFFIFGFFLLILTFRNFYLYRKSQLKINITKSNYMMFGISIFMISTLICHIILPSTSNNYTSTWIPPALSIFEQILVGYAIFYDRFYSLRYMLHLSISYLLNAALYLSPVIVIVQIEQSGYQFALVGFWIIISGVFWKKSLNVLQRHINRFIYGSPNSTVNNIHGLVNDFKESSDEALRKVKEILNSNTGKIIKVGINPSQSALTDYLESQNEAILKDELDYFIEYHSSNIENLTKIRNNMAESDSALILPIFNNHEITHLFMVSKKNEGGIFSYEEITALQLVLEQSNKFIYAEDQIRKSQLLAGSIAHEMKNPLSKIQYHFERIDADLFDLDTSSLIPYASSEMKTIYQNICEVKSAVQLGSKFIEVILNELQGGRINSESFRLFSARDLISQSLHDYNFEDADSKYAISLESDSDFIFKGNDTLYSFIIFNLLNNSLFYLTQHPDMKVNIKLCPGKEQNTVIFTDTGPGIDADHLPCIFDEMYTSGKNNGNGLGLAYCKRVMTAFGGDITCRSELGKFTEFTLSFPSLSSTYDKETINRFKHALQGKYCLLVGDFSSSMKLTVLLYELDIKVTKVASLKEMTHVLSFRHYDFVLVHDDMIQQSTEAIKSIRSGKLGAIAQVTPIIVCSNIRIDTQTKALPHCLIQGFLNTTEEELLFSFQQMIDNGNLKPLGNLIGKKVLVVDDMWVNRLLIKGYLESEGITFMQAENGREAIDIVKAENVDFILMDIRMPVMDGFEATTEIRKISPSVPIVALSGEYGDDIATTIKVMMEDHLMKPITKKRLLQKINLHLRDTPLSLRATRPSYSATEIY</sequence>
<dbReference type="AlphaFoldDB" id="A0A3S3UMH2"/>
<keyword evidence="6" id="KW-0472">Membrane</keyword>
<dbReference type="OrthoDB" id="8573961at2"/>
<dbReference type="SUPFAM" id="SSF52172">
    <property type="entry name" value="CheY-like"/>
    <property type="match status" value="1"/>
</dbReference>
<keyword evidence="6" id="KW-0812">Transmembrane</keyword>
<dbReference type="EMBL" id="RJLM01000003">
    <property type="protein sequence ID" value="RWX55828.1"/>
    <property type="molecule type" value="Genomic_DNA"/>
</dbReference>
<reference evidence="9 10" key="1">
    <citation type="submission" date="2018-11" db="EMBL/GenBank/DDBJ databases">
        <title>Photobacterium sp. BEI247 sp. nov., a marine bacterium isolated from Yongle Blue Hole in the South China Sea.</title>
        <authorList>
            <person name="Wang X."/>
        </authorList>
    </citation>
    <scope>NUCLEOTIDE SEQUENCE [LARGE SCALE GENOMIC DNA]</scope>
    <source>
        <strain evidence="10">BEI247</strain>
    </source>
</reference>
<name>A0A3S3UMH2_9GAMM</name>
<keyword evidence="3 5" id="KW-0597">Phosphoprotein</keyword>
<dbReference type="EC" id="2.7.13.3" evidence="2"/>